<dbReference type="Proteomes" id="UP000605148">
    <property type="component" value="Unassembled WGS sequence"/>
</dbReference>
<reference evidence="2" key="1">
    <citation type="journal article" date="2014" name="Int. J. Syst. Evol. Microbiol.">
        <title>Complete genome sequence of Corynebacterium casei LMG S-19264T (=DSM 44701T), isolated from a smear-ripened cheese.</title>
        <authorList>
            <consortium name="US DOE Joint Genome Institute (JGI-PGF)"/>
            <person name="Walter F."/>
            <person name="Albersmeier A."/>
            <person name="Kalinowski J."/>
            <person name="Ruckert C."/>
        </authorList>
    </citation>
    <scope>NUCLEOTIDE SEQUENCE</scope>
    <source>
        <strain evidence="2">CGMCC 1.12426</strain>
    </source>
</reference>
<evidence type="ECO:0000313" key="3">
    <source>
        <dbReference type="Proteomes" id="UP000605148"/>
    </source>
</evidence>
<feature type="transmembrane region" description="Helical" evidence="1">
    <location>
        <begin position="144"/>
        <end position="164"/>
    </location>
</feature>
<reference evidence="2" key="2">
    <citation type="submission" date="2020-09" db="EMBL/GenBank/DDBJ databases">
        <authorList>
            <person name="Sun Q."/>
            <person name="Zhou Y."/>
        </authorList>
    </citation>
    <scope>NUCLEOTIDE SEQUENCE</scope>
    <source>
        <strain evidence="2">CGMCC 1.12426</strain>
    </source>
</reference>
<dbReference type="EMBL" id="BMFA01000001">
    <property type="protein sequence ID" value="GGB37226.1"/>
    <property type="molecule type" value="Genomic_DNA"/>
</dbReference>
<gene>
    <name evidence="2" type="ORF">GCM10011316_06660</name>
</gene>
<keyword evidence="1" id="KW-1133">Transmembrane helix</keyword>
<comment type="caution">
    <text evidence="2">The sequence shown here is derived from an EMBL/GenBank/DDBJ whole genome shotgun (WGS) entry which is preliminary data.</text>
</comment>
<protein>
    <submittedName>
        <fullName evidence="2">Uncharacterized protein</fullName>
    </submittedName>
</protein>
<accession>A0A916TB69</accession>
<dbReference type="RefSeq" id="WP_150494421.1">
    <property type="nucleotide sequence ID" value="NZ_BMFA01000001.1"/>
</dbReference>
<keyword evidence="1" id="KW-0812">Transmembrane</keyword>
<feature type="transmembrane region" description="Helical" evidence="1">
    <location>
        <begin position="71"/>
        <end position="91"/>
    </location>
</feature>
<evidence type="ECO:0000313" key="2">
    <source>
        <dbReference type="EMBL" id="GGB37226.1"/>
    </source>
</evidence>
<name>A0A916TB69_9HYPH</name>
<keyword evidence="1" id="KW-0472">Membrane</keyword>
<evidence type="ECO:0000256" key="1">
    <source>
        <dbReference type="SAM" id="Phobius"/>
    </source>
</evidence>
<sequence length="167" mass="18088">MPALIEDLYQALADRIAQLDLGGLWSGFLPDTGPGAEMLLAGYLIGLFLLAVPPVFVTLNMARWRSTGRAAFRMLPLALVMMVGLGLAAGSEMWRHAVTPETYLHTYAVRVKLGLIFAAAGAAALSFWLGSLRLTVRWPNLSRLGHALSLICWLNVLFAARLTGPLV</sequence>
<organism evidence="2 3">
    <name type="scientific">Roseibium aquae</name>
    <dbReference type="NCBI Taxonomy" id="1323746"/>
    <lineage>
        <taxon>Bacteria</taxon>
        <taxon>Pseudomonadati</taxon>
        <taxon>Pseudomonadota</taxon>
        <taxon>Alphaproteobacteria</taxon>
        <taxon>Hyphomicrobiales</taxon>
        <taxon>Stappiaceae</taxon>
        <taxon>Roseibium</taxon>
    </lineage>
</organism>
<feature type="transmembrane region" description="Helical" evidence="1">
    <location>
        <begin position="111"/>
        <end position="132"/>
    </location>
</feature>
<dbReference type="AlphaFoldDB" id="A0A916TB69"/>
<keyword evidence="3" id="KW-1185">Reference proteome</keyword>
<feature type="transmembrane region" description="Helical" evidence="1">
    <location>
        <begin position="38"/>
        <end position="59"/>
    </location>
</feature>
<proteinExistence type="predicted"/>